<dbReference type="Proteomes" id="UP000249949">
    <property type="component" value="Chromosome"/>
</dbReference>
<evidence type="ECO:0000313" key="2">
    <source>
        <dbReference type="Proteomes" id="UP000249949"/>
    </source>
</evidence>
<accession>A0A2Z2HLE3</accession>
<keyword evidence="2" id="KW-1185">Reference proteome</keyword>
<reference evidence="1 2" key="1">
    <citation type="journal article" date="2017" name="Environ. Microbiol.">
        <title>Genome and epigenome of a novel marine Thaumarchaeota strain suggest viral infection, phosphorothioation DNA modification and multiple restriction systems.</title>
        <authorList>
            <person name="Ahlgren N.A."/>
            <person name="Chen Y."/>
            <person name="Needham D.M."/>
            <person name="Parada A.E."/>
            <person name="Sachdeva R."/>
            <person name="Trinh V."/>
            <person name="Chen T."/>
            <person name="Fuhrman J.A."/>
        </authorList>
    </citation>
    <scope>NUCLEOTIDE SEQUENCE [LARGE SCALE GENOMIC DNA]</scope>
    <source>
        <strain evidence="1 2">SPOT01</strain>
    </source>
</reference>
<sequence length="30" mass="3266">MKGLCQKCHSSNVEITLENGSPVCEKCAKK</sequence>
<gene>
    <name evidence="1" type="ORF">NMSP_1196</name>
</gene>
<dbReference type="AlphaFoldDB" id="A0A2Z2HLE3"/>
<dbReference type="EMBL" id="CP021324">
    <property type="protein sequence ID" value="ARS64812.1"/>
    <property type="molecule type" value="Genomic_DNA"/>
</dbReference>
<protein>
    <submittedName>
        <fullName evidence="1">Uncharacterized protein</fullName>
    </submittedName>
</protein>
<proteinExistence type="predicted"/>
<evidence type="ECO:0000313" key="1">
    <source>
        <dbReference type="EMBL" id="ARS64812.1"/>
    </source>
</evidence>
<dbReference type="KEGG" id="nct:NMSP_1196"/>
<name>A0A2Z2HLE3_9ARCH</name>
<organism evidence="1 2">
    <name type="scientific">Candidatus Nitrosomarinus catalinensis</name>
    <dbReference type="NCBI Taxonomy" id="1898749"/>
    <lineage>
        <taxon>Archaea</taxon>
        <taxon>Nitrososphaerota</taxon>
        <taxon>Nitrososphaeria</taxon>
        <taxon>Nitrosopumilales</taxon>
        <taxon>Nitrosopumilaceae</taxon>
        <taxon>Candidatus Nitrosomarinus</taxon>
    </lineage>
</organism>